<dbReference type="Gene3D" id="3.40.50.300">
    <property type="entry name" value="P-loop containing nucleotide triphosphate hydrolases"/>
    <property type="match status" value="1"/>
</dbReference>
<comment type="similarity">
    <text evidence="1">Belongs to the ABC transporter superfamily.</text>
</comment>
<dbReference type="InterPro" id="IPR003593">
    <property type="entry name" value="AAA+_ATPase"/>
</dbReference>
<keyword evidence="4 6" id="KW-0067">ATP-binding</keyword>
<dbReference type="InterPro" id="IPR027417">
    <property type="entry name" value="P-loop_NTPase"/>
</dbReference>
<keyword evidence="3" id="KW-0547">Nucleotide-binding</keyword>
<accession>A0ABW4B3U4</accession>
<feature type="domain" description="ABC transporter" evidence="5">
    <location>
        <begin position="5"/>
        <end position="199"/>
    </location>
</feature>
<evidence type="ECO:0000256" key="3">
    <source>
        <dbReference type="ARBA" id="ARBA00022741"/>
    </source>
</evidence>
<dbReference type="PROSITE" id="PS50893">
    <property type="entry name" value="ABC_TRANSPORTER_2"/>
    <property type="match status" value="1"/>
</dbReference>
<keyword evidence="7" id="KW-1185">Reference proteome</keyword>
<evidence type="ECO:0000313" key="6">
    <source>
        <dbReference type="EMBL" id="MFD1384198.1"/>
    </source>
</evidence>
<keyword evidence="2" id="KW-0813">Transport</keyword>
<sequence>MSFILMLEAVNLSAGFDHPLFENVSLRLQSGEFVGVYGPSGAGKTTFGRTLAGLHKPATGVVNVDGRTVPSKGFHPVQYLHQNPQLAMNPRWRVEQIVSEAMVPSRELADCIGVASDWLKRYPHELSGGQLQRVSVLRALSGKPRFLIADEISASLDPISQAQLWQTLKRIAEQESIGVLVISHDKALLTRVCSSIIQIG</sequence>
<organism evidence="6 7">
    <name type="scientific">Rhodanobacter aciditrophus</name>
    <dbReference type="NCBI Taxonomy" id="1623218"/>
    <lineage>
        <taxon>Bacteria</taxon>
        <taxon>Pseudomonadati</taxon>
        <taxon>Pseudomonadota</taxon>
        <taxon>Gammaproteobacteria</taxon>
        <taxon>Lysobacterales</taxon>
        <taxon>Rhodanobacteraceae</taxon>
        <taxon>Rhodanobacter</taxon>
    </lineage>
</organism>
<dbReference type="InterPro" id="IPR050319">
    <property type="entry name" value="ABC_transp_ATP-bind"/>
</dbReference>
<dbReference type="SMART" id="SM00382">
    <property type="entry name" value="AAA"/>
    <property type="match status" value="1"/>
</dbReference>
<protein>
    <submittedName>
        <fullName evidence="6">ABC transporter ATP-binding protein</fullName>
    </submittedName>
</protein>
<proteinExistence type="inferred from homology"/>
<name>A0ABW4B3U4_9GAMM</name>
<gene>
    <name evidence="6" type="ORF">ACFQ45_12535</name>
</gene>
<comment type="caution">
    <text evidence="6">The sequence shown here is derived from an EMBL/GenBank/DDBJ whole genome shotgun (WGS) entry which is preliminary data.</text>
</comment>
<dbReference type="PROSITE" id="PS00211">
    <property type="entry name" value="ABC_TRANSPORTER_1"/>
    <property type="match status" value="1"/>
</dbReference>
<dbReference type="InterPro" id="IPR003439">
    <property type="entry name" value="ABC_transporter-like_ATP-bd"/>
</dbReference>
<dbReference type="GO" id="GO:0005524">
    <property type="term" value="F:ATP binding"/>
    <property type="evidence" value="ECO:0007669"/>
    <property type="project" value="UniProtKB-KW"/>
</dbReference>
<evidence type="ECO:0000256" key="4">
    <source>
        <dbReference type="ARBA" id="ARBA00022840"/>
    </source>
</evidence>
<dbReference type="SUPFAM" id="SSF52540">
    <property type="entry name" value="P-loop containing nucleoside triphosphate hydrolases"/>
    <property type="match status" value="1"/>
</dbReference>
<evidence type="ECO:0000256" key="2">
    <source>
        <dbReference type="ARBA" id="ARBA00022448"/>
    </source>
</evidence>
<reference evidence="7" key="1">
    <citation type="journal article" date="2019" name="Int. J. Syst. Evol. Microbiol.">
        <title>The Global Catalogue of Microorganisms (GCM) 10K type strain sequencing project: providing services to taxonomists for standard genome sequencing and annotation.</title>
        <authorList>
            <consortium name="The Broad Institute Genomics Platform"/>
            <consortium name="The Broad Institute Genome Sequencing Center for Infectious Disease"/>
            <person name="Wu L."/>
            <person name="Ma J."/>
        </authorList>
    </citation>
    <scope>NUCLEOTIDE SEQUENCE [LARGE SCALE GENOMIC DNA]</scope>
    <source>
        <strain evidence="7">JCM 30774</strain>
    </source>
</reference>
<dbReference type="EMBL" id="JBHTMN010000014">
    <property type="protein sequence ID" value="MFD1384198.1"/>
    <property type="molecule type" value="Genomic_DNA"/>
</dbReference>
<dbReference type="InterPro" id="IPR017871">
    <property type="entry name" value="ABC_transporter-like_CS"/>
</dbReference>
<dbReference type="PANTHER" id="PTHR43776">
    <property type="entry name" value="TRANSPORT ATP-BINDING PROTEIN"/>
    <property type="match status" value="1"/>
</dbReference>
<evidence type="ECO:0000259" key="5">
    <source>
        <dbReference type="PROSITE" id="PS50893"/>
    </source>
</evidence>
<evidence type="ECO:0000313" key="7">
    <source>
        <dbReference type="Proteomes" id="UP001597059"/>
    </source>
</evidence>
<dbReference type="PANTHER" id="PTHR43776:SF7">
    <property type="entry name" value="D,D-DIPEPTIDE TRANSPORT ATP-BINDING PROTEIN DDPF-RELATED"/>
    <property type="match status" value="1"/>
</dbReference>
<dbReference type="RefSeq" id="WP_377368192.1">
    <property type="nucleotide sequence ID" value="NZ_JBHTMN010000014.1"/>
</dbReference>
<evidence type="ECO:0000256" key="1">
    <source>
        <dbReference type="ARBA" id="ARBA00005417"/>
    </source>
</evidence>
<dbReference type="Proteomes" id="UP001597059">
    <property type="component" value="Unassembled WGS sequence"/>
</dbReference>
<dbReference type="Pfam" id="PF00005">
    <property type="entry name" value="ABC_tran"/>
    <property type="match status" value="1"/>
</dbReference>